<evidence type="ECO:0008006" key="4">
    <source>
        <dbReference type="Google" id="ProtNLM"/>
    </source>
</evidence>
<keyword evidence="1" id="KW-0472">Membrane</keyword>
<feature type="transmembrane region" description="Helical" evidence="1">
    <location>
        <begin position="324"/>
        <end position="346"/>
    </location>
</feature>
<evidence type="ECO:0000313" key="3">
    <source>
        <dbReference type="Proteomes" id="UP000245712"/>
    </source>
</evidence>
<keyword evidence="1" id="KW-1133">Transmembrane helix</keyword>
<name>A0ABX5KIZ4_9BURK</name>
<organism evidence="2 3">
    <name type="scientific">Paraburkholderia unamae</name>
    <dbReference type="NCBI Taxonomy" id="219649"/>
    <lineage>
        <taxon>Bacteria</taxon>
        <taxon>Pseudomonadati</taxon>
        <taxon>Pseudomonadota</taxon>
        <taxon>Betaproteobacteria</taxon>
        <taxon>Burkholderiales</taxon>
        <taxon>Burkholderiaceae</taxon>
        <taxon>Paraburkholderia</taxon>
    </lineage>
</organism>
<reference evidence="2 3" key="1">
    <citation type="submission" date="2018-05" db="EMBL/GenBank/DDBJ databases">
        <title>Genomic Encyclopedia of Type Strains, Phase IV (KMG-V): Genome sequencing to study the core and pangenomes of soil and plant-associated prokaryotes.</title>
        <authorList>
            <person name="Whitman W."/>
        </authorList>
    </citation>
    <scope>NUCLEOTIDE SEQUENCE [LARGE SCALE GENOMIC DNA]</scope>
    <source>
        <strain evidence="2 3">SCZa-39</strain>
    </source>
</reference>
<dbReference type="Proteomes" id="UP000245712">
    <property type="component" value="Unassembled WGS sequence"/>
</dbReference>
<feature type="transmembrane region" description="Helical" evidence="1">
    <location>
        <begin position="12"/>
        <end position="31"/>
    </location>
</feature>
<keyword evidence="1" id="KW-0812">Transmembrane</keyword>
<comment type="caution">
    <text evidence="2">The sequence shown here is derived from an EMBL/GenBank/DDBJ whole genome shotgun (WGS) entry which is preliminary data.</text>
</comment>
<keyword evidence="3" id="KW-1185">Reference proteome</keyword>
<evidence type="ECO:0000313" key="2">
    <source>
        <dbReference type="EMBL" id="PVX77966.1"/>
    </source>
</evidence>
<feature type="transmembrane region" description="Helical" evidence="1">
    <location>
        <begin position="75"/>
        <end position="94"/>
    </location>
</feature>
<evidence type="ECO:0000256" key="1">
    <source>
        <dbReference type="SAM" id="Phobius"/>
    </source>
</evidence>
<dbReference type="EMBL" id="QEOB01000014">
    <property type="protein sequence ID" value="PVX77966.1"/>
    <property type="molecule type" value="Genomic_DNA"/>
</dbReference>
<feature type="transmembrane region" description="Helical" evidence="1">
    <location>
        <begin position="146"/>
        <end position="167"/>
    </location>
</feature>
<feature type="transmembrane region" description="Helical" evidence="1">
    <location>
        <begin position="366"/>
        <end position="394"/>
    </location>
</feature>
<accession>A0ABX5KIZ4</accession>
<feature type="transmembrane region" description="Helical" evidence="1">
    <location>
        <begin position="43"/>
        <end position="63"/>
    </location>
</feature>
<sequence>MTTALARSRNNIVCVCLFSPLLFLFLVLYWPSKKPESFDGLAVPGYLSYLVIGISVAYGLVLTCQGKIGLNRGEIAFCALLILTPVPGLIGHAASSPELIDWRNHVIDDSVADNMLGFRPFILQATMFLFCAPVFARYWGRGMRIAVFFSLTIHFIWGLAQFIYPVAPFVLHSLPVKVGGDCLNSAGFCAKIVRAVGLTPNPFFFSFIYFSAAALYISRWKEKGGKVSLIISMLSISRSFMIASIIVLISRVRSKGIAIASIFVAIVYAMFGDEISSIILSRFVNDSSVGSRSSTNSLALKEVFFNGNIFGIGFENKYFTDSTFATLMLGGGIFSVALYSIAWIIFFREWIKFTNPGDKGLLRAFAIAFFVLQTLVGSADAQPGGLLFFIAFWISAFGERESTHQLKQPCKVEV</sequence>
<gene>
    <name evidence="2" type="ORF">C7402_114197</name>
</gene>
<proteinExistence type="predicted"/>
<protein>
    <recommendedName>
        <fullName evidence="4">O-antigen ligase-like membrane protein</fullName>
    </recommendedName>
</protein>
<feature type="transmembrane region" description="Helical" evidence="1">
    <location>
        <begin position="227"/>
        <end position="250"/>
    </location>
</feature>
<feature type="transmembrane region" description="Helical" evidence="1">
    <location>
        <begin position="203"/>
        <end position="220"/>
    </location>
</feature>
<dbReference type="RefSeq" id="WP_133254567.1">
    <property type="nucleotide sequence ID" value="NZ_QEOB01000014.1"/>
</dbReference>
<feature type="transmembrane region" description="Helical" evidence="1">
    <location>
        <begin position="121"/>
        <end position="139"/>
    </location>
</feature>
<feature type="transmembrane region" description="Helical" evidence="1">
    <location>
        <begin position="256"/>
        <end position="272"/>
    </location>
</feature>